<keyword evidence="11 14" id="KW-1133">Transmembrane helix</keyword>
<evidence type="ECO:0000259" key="15">
    <source>
        <dbReference type="Pfam" id="PF00905"/>
    </source>
</evidence>
<comment type="caution">
    <text evidence="17">The sequence shown here is derived from an EMBL/GenBank/DDBJ whole genome shotgun (WGS) entry which is preliminary data.</text>
</comment>
<reference evidence="18" key="1">
    <citation type="journal article" date="2019" name="Int. J. Syst. Evol. Microbiol.">
        <title>The Global Catalogue of Microorganisms (GCM) 10K type strain sequencing project: providing services to taxonomists for standard genome sequencing and annotation.</title>
        <authorList>
            <consortium name="The Broad Institute Genomics Platform"/>
            <consortium name="The Broad Institute Genome Sequencing Center for Infectious Disease"/>
            <person name="Wu L."/>
            <person name="Ma J."/>
        </authorList>
    </citation>
    <scope>NUCLEOTIDE SEQUENCE [LARGE SCALE GENOMIC DNA]</scope>
    <source>
        <strain evidence="18">KCTC 42082</strain>
    </source>
</reference>
<evidence type="ECO:0000256" key="12">
    <source>
        <dbReference type="ARBA" id="ARBA00023136"/>
    </source>
</evidence>
<protein>
    <recommendedName>
        <fullName evidence="14">Peptidoglycan D,D-transpeptidase MrdA</fullName>
        <ecNumber evidence="14">3.4.16.4</ecNumber>
    </recommendedName>
    <alternativeName>
        <fullName evidence="14">Penicillin-binding protein 2</fullName>
        <shortName evidence="14">PBP-2</shortName>
    </alternativeName>
</protein>
<accession>A0ABQ3FCU9</accession>
<evidence type="ECO:0000256" key="7">
    <source>
        <dbReference type="ARBA" id="ARBA00022692"/>
    </source>
</evidence>
<feature type="domain" description="Penicillin-binding protein dimerisation" evidence="16">
    <location>
        <begin position="65"/>
        <end position="237"/>
    </location>
</feature>
<dbReference type="InterPro" id="IPR005311">
    <property type="entry name" value="PBP_dimer"/>
</dbReference>
<dbReference type="Gene3D" id="3.30.1390.30">
    <property type="entry name" value="Penicillin-binding protein 2a, domain 3"/>
    <property type="match status" value="1"/>
</dbReference>
<gene>
    <name evidence="17" type="primary">pbpA</name>
    <name evidence="14" type="synonym">mrdA</name>
    <name evidence="17" type="ORF">GCM10010082_07930</name>
</gene>
<evidence type="ECO:0000256" key="1">
    <source>
        <dbReference type="ARBA" id="ARBA00004167"/>
    </source>
</evidence>
<dbReference type="Gene3D" id="3.90.1310.10">
    <property type="entry name" value="Penicillin-binding protein 2a (Domain 2)"/>
    <property type="match status" value="1"/>
</dbReference>
<dbReference type="PANTHER" id="PTHR30627">
    <property type="entry name" value="PEPTIDOGLYCAN D,D-TRANSPEPTIDASE"/>
    <property type="match status" value="1"/>
</dbReference>
<dbReference type="SUPFAM" id="SSF56601">
    <property type="entry name" value="beta-lactamase/transpeptidase-like"/>
    <property type="match status" value="1"/>
</dbReference>
<keyword evidence="9 14" id="KW-0133">Cell shape</keyword>
<keyword evidence="8 14" id="KW-0378">Hydrolase</keyword>
<dbReference type="Proteomes" id="UP000604243">
    <property type="component" value="Unassembled WGS sequence"/>
</dbReference>
<dbReference type="InterPro" id="IPR017790">
    <property type="entry name" value="Penicillin-binding_protein_2"/>
</dbReference>
<keyword evidence="4 14" id="KW-0997">Cell inner membrane</keyword>
<keyword evidence="18" id="KW-1185">Reference proteome</keyword>
<dbReference type="EMBL" id="BMZM01000001">
    <property type="protein sequence ID" value="GHC18894.1"/>
    <property type="molecule type" value="Genomic_DNA"/>
</dbReference>
<evidence type="ECO:0000313" key="18">
    <source>
        <dbReference type="Proteomes" id="UP000604243"/>
    </source>
</evidence>
<dbReference type="HAMAP" id="MF_02081">
    <property type="entry name" value="MrdA_transpept"/>
    <property type="match status" value="1"/>
</dbReference>
<keyword evidence="13 14" id="KW-0961">Cell wall biogenesis/degradation</keyword>
<evidence type="ECO:0000256" key="8">
    <source>
        <dbReference type="ARBA" id="ARBA00022801"/>
    </source>
</evidence>
<keyword evidence="3 14" id="KW-1003">Cell membrane</keyword>
<feature type="transmembrane region" description="Helical" evidence="14">
    <location>
        <begin position="21"/>
        <end position="42"/>
    </location>
</feature>
<dbReference type="Pfam" id="PF03717">
    <property type="entry name" value="PBP_dimer"/>
    <property type="match status" value="1"/>
</dbReference>
<comment type="catalytic activity">
    <reaction evidence="14">
        <text>Preferential cleavage: (Ac)2-L-Lys-D-Ala-|-D-Ala. Also transpeptidation of peptidyl-alanyl moieties that are N-acyl substituents of D-alanine.</text>
        <dbReference type="EC" id="3.4.16.4"/>
    </reaction>
</comment>
<dbReference type="NCBIfam" id="TIGR03423">
    <property type="entry name" value="pbp2_mrdA"/>
    <property type="match status" value="1"/>
</dbReference>
<feature type="active site" description="Acyl-ester intermediate" evidence="14">
    <location>
        <position position="328"/>
    </location>
</feature>
<comment type="pathway">
    <text evidence="14">Cell wall biogenesis; peptidoglycan biosynthesis.</text>
</comment>
<comment type="similarity">
    <text evidence="14">Belongs to the transpeptidase family. MrdA subfamily.</text>
</comment>
<keyword evidence="6 14" id="KW-0645">Protease</keyword>
<comment type="subcellular location">
    <subcellularLocation>
        <location evidence="14">Cell inner membrane</location>
        <topology evidence="14">Single-pass membrane protein</topology>
    </subcellularLocation>
    <subcellularLocation>
        <location evidence="2">Cell membrane</location>
    </subcellularLocation>
    <subcellularLocation>
        <location evidence="1">Membrane</location>
        <topology evidence="1">Single-pass membrane protein</topology>
    </subcellularLocation>
</comment>
<evidence type="ECO:0000313" key="17">
    <source>
        <dbReference type="EMBL" id="GHC18894.1"/>
    </source>
</evidence>
<evidence type="ECO:0000256" key="3">
    <source>
        <dbReference type="ARBA" id="ARBA00022475"/>
    </source>
</evidence>
<dbReference type="RefSeq" id="WP_189515292.1">
    <property type="nucleotide sequence ID" value="NZ_BMZM01000001.1"/>
</dbReference>
<evidence type="ECO:0000256" key="10">
    <source>
        <dbReference type="ARBA" id="ARBA00022984"/>
    </source>
</evidence>
<name>A0ABQ3FCU9_9GAMM</name>
<evidence type="ECO:0000256" key="11">
    <source>
        <dbReference type="ARBA" id="ARBA00022989"/>
    </source>
</evidence>
<keyword evidence="7 14" id="KW-0812">Transmembrane</keyword>
<evidence type="ECO:0000256" key="6">
    <source>
        <dbReference type="ARBA" id="ARBA00022670"/>
    </source>
</evidence>
<keyword evidence="12 14" id="KW-0472">Membrane</keyword>
<evidence type="ECO:0000256" key="2">
    <source>
        <dbReference type="ARBA" id="ARBA00004236"/>
    </source>
</evidence>
<dbReference type="InterPro" id="IPR036138">
    <property type="entry name" value="PBP_dimer_sf"/>
</dbReference>
<evidence type="ECO:0000259" key="16">
    <source>
        <dbReference type="Pfam" id="PF03717"/>
    </source>
</evidence>
<sequence length="638" mass="71841">MRPRRATLKDSEQQARIFRHRSIVAAFFVLIMFSGLIGRMVWLQVVQHDIFITRSDKNRMRVEPLPPNRGLILDRNHEVLAENRPTYNLTLVREQAGDVGQTIARLINILDLPEDQHDVLTQRSRERLRSYEPALLLSDLNEDQIARVAVNRYRLPGVEVEAQLIRYYPDGEWMSHVLGYVGRISQDDQQRIDTSNYAGTHFIGKTGIERFYEDELHGQAGVRRIETNARGRALREISRTPPQPGKNLTLTLDSKLQKLGHELLKGKRGAIVAIEPDTGAILAMVSEPGFDNNKFVTGIDTKSYAALRDDIDMPLFNRASRGAYPPASTVKPYMASAGLEYGLVQPSDSVYDPGYYQLPNDSRRYRNWLRWGHGRVDMKRAITVSNDTYFFSLAHRMGIDRLSEFMHKYGFGEDHSLDVWGAGSGLMPSRDWKRGRYNQAWYPGETLSVGIGQGYWLATPLQMATAVAVLANDGRWVRPHLAMQVGDQQIEPPFENTPDNVELDNPRWWDLIHQAMENVMVGGEGSGRASGRNLQYRMAGKSGTAQVFTLGQKEKYNAAELEERLHDHALFTAYGPVDDPKIALAVIIENGGGGSKVAAPIAREMLDAWILPGLKSSEEAQRHARQNESAAQQIVTGD</sequence>
<evidence type="ECO:0000256" key="13">
    <source>
        <dbReference type="ARBA" id="ARBA00023316"/>
    </source>
</evidence>
<dbReference type="EC" id="3.4.16.4" evidence="14"/>
<dbReference type="InterPro" id="IPR012338">
    <property type="entry name" value="Beta-lactam/transpept-like"/>
</dbReference>
<evidence type="ECO:0000256" key="5">
    <source>
        <dbReference type="ARBA" id="ARBA00022645"/>
    </source>
</evidence>
<dbReference type="Gene3D" id="3.40.710.10">
    <property type="entry name" value="DD-peptidase/beta-lactamase superfamily"/>
    <property type="match status" value="1"/>
</dbReference>
<evidence type="ECO:0000256" key="4">
    <source>
        <dbReference type="ARBA" id="ARBA00022519"/>
    </source>
</evidence>
<dbReference type="InterPro" id="IPR050515">
    <property type="entry name" value="Beta-lactam/transpept"/>
</dbReference>
<evidence type="ECO:0000256" key="14">
    <source>
        <dbReference type="HAMAP-Rule" id="MF_02081"/>
    </source>
</evidence>
<dbReference type="Pfam" id="PF00905">
    <property type="entry name" value="Transpeptidase"/>
    <property type="match status" value="1"/>
</dbReference>
<dbReference type="InterPro" id="IPR001460">
    <property type="entry name" value="PCN-bd_Tpept"/>
</dbReference>
<comment type="function">
    <text evidence="14">Catalyzes cross-linking of the peptidoglycan cell wall.</text>
</comment>
<dbReference type="PANTHER" id="PTHR30627:SF2">
    <property type="entry name" value="PEPTIDOGLYCAN D,D-TRANSPEPTIDASE MRDA"/>
    <property type="match status" value="1"/>
</dbReference>
<evidence type="ECO:0000256" key="9">
    <source>
        <dbReference type="ARBA" id="ARBA00022960"/>
    </source>
</evidence>
<organism evidence="17 18">
    <name type="scientific">Kushneria pakistanensis</name>
    <dbReference type="NCBI Taxonomy" id="1508770"/>
    <lineage>
        <taxon>Bacteria</taxon>
        <taxon>Pseudomonadati</taxon>
        <taxon>Pseudomonadota</taxon>
        <taxon>Gammaproteobacteria</taxon>
        <taxon>Oceanospirillales</taxon>
        <taxon>Halomonadaceae</taxon>
        <taxon>Kushneria</taxon>
    </lineage>
</organism>
<feature type="domain" description="Penicillin-binding protein transpeptidase" evidence="15">
    <location>
        <begin position="269"/>
        <end position="606"/>
    </location>
</feature>
<comment type="caution">
    <text evidence="14">Lacks conserved residue(s) required for the propagation of feature annotation.</text>
</comment>
<keyword evidence="10 14" id="KW-0573">Peptidoglycan synthesis</keyword>
<keyword evidence="5 14" id="KW-0121">Carboxypeptidase</keyword>
<dbReference type="SUPFAM" id="SSF56519">
    <property type="entry name" value="Penicillin binding protein dimerisation domain"/>
    <property type="match status" value="1"/>
</dbReference>
<proteinExistence type="inferred from homology"/>